<dbReference type="RefSeq" id="WP_256715953.1">
    <property type="nucleotide sequence ID" value="NZ_MKQP01000040.1"/>
</dbReference>
<comment type="caution">
    <text evidence="2">The sequence shown here is derived from an EMBL/GenBank/DDBJ whole genome shotgun (WGS) entry which is preliminary data.</text>
</comment>
<evidence type="ECO:0000313" key="2">
    <source>
        <dbReference type="EMBL" id="OMD26750.1"/>
    </source>
</evidence>
<gene>
    <name evidence="2" type="ORF">BJP51_26530</name>
</gene>
<reference evidence="2 3" key="1">
    <citation type="submission" date="2016-10" db="EMBL/GenBank/DDBJ databases">
        <title>Paenibacillus species isolates.</title>
        <authorList>
            <person name="Beno S.M."/>
        </authorList>
    </citation>
    <scope>NUCLEOTIDE SEQUENCE [LARGE SCALE GENOMIC DNA]</scope>
    <source>
        <strain evidence="2 3">FSL H7-0604</strain>
    </source>
</reference>
<evidence type="ECO:0000313" key="3">
    <source>
        <dbReference type="Proteomes" id="UP000187465"/>
    </source>
</evidence>
<organism evidence="2 3">
    <name type="scientific">Paenibacillus odorifer</name>
    <dbReference type="NCBI Taxonomy" id="189426"/>
    <lineage>
        <taxon>Bacteria</taxon>
        <taxon>Bacillati</taxon>
        <taxon>Bacillota</taxon>
        <taxon>Bacilli</taxon>
        <taxon>Bacillales</taxon>
        <taxon>Paenibacillaceae</taxon>
        <taxon>Paenibacillus</taxon>
    </lineage>
</organism>
<sequence length="225" mass="26634">MRVDGDPEDTTKRQLFDWPQTDGYLQYLSEKLDLPLIIIWGDLSLEERIRDRKMFPDSSCRFCTSYMKRDVYAKWVRQFDNCKILLLTGERSEESKERSKKPVFMLHSAHATNKKNRTVHWLKPIKDMLKHQVRQLAADYGIELHPCYEWVSRCSCKFCIFNTASEMQRTSRLFPEDWEYLKQMEVDLGHTLKSRNGGSLSLSDFIQEDQLSLNSIMWSAELAYI</sequence>
<protein>
    <recommendedName>
        <fullName evidence="1">Phosphoadenosine phosphosulphate reductase domain-containing protein</fullName>
    </recommendedName>
</protein>
<dbReference type="Proteomes" id="UP000187465">
    <property type="component" value="Unassembled WGS sequence"/>
</dbReference>
<dbReference type="SUPFAM" id="SSF52402">
    <property type="entry name" value="Adenine nucleotide alpha hydrolases-like"/>
    <property type="match status" value="1"/>
</dbReference>
<dbReference type="Pfam" id="PF01507">
    <property type="entry name" value="PAPS_reduct"/>
    <property type="match status" value="1"/>
</dbReference>
<feature type="domain" description="Phosphoadenosine phosphosulphate reductase" evidence="1">
    <location>
        <begin position="18"/>
        <end position="149"/>
    </location>
</feature>
<name>A0A1R0X1V2_9BACL</name>
<dbReference type="GO" id="GO:0003824">
    <property type="term" value="F:catalytic activity"/>
    <property type="evidence" value="ECO:0007669"/>
    <property type="project" value="InterPro"/>
</dbReference>
<proteinExistence type="predicted"/>
<accession>A0A1R0X1V2</accession>
<dbReference type="InterPro" id="IPR014729">
    <property type="entry name" value="Rossmann-like_a/b/a_fold"/>
</dbReference>
<dbReference type="Gene3D" id="3.40.50.620">
    <property type="entry name" value="HUPs"/>
    <property type="match status" value="1"/>
</dbReference>
<dbReference type="EMBL" id="MKQP01000040">
    <property type="protein sequence ID" value="OMD26750.1"/>
    <property type="molecule type" value="Genomic_DNA"/>
</dbReference>
<dbReference type="InterPro" id="IPR002500">
    <property type="entry name" value="PAPS_reduct_dom"/>
</dbReference>
<dbReference type="AlphaFoldDB" id="A0A1R0X1V2"/>
<evidence type="ECO:0000259" key="1">
    <source>
        <dbReference type="Pfam" id="PF01507"/>
    </source>
</evidence>